<organism evidence="2">
    <name type="scientific">marine metagenome</name>
    <dbReference type="NCBI Taxonomy" id="408172"/>
    <lineage>
        <taxon>unclassified sequences</taxon>
        <taxon>metagenomes</taxon>
        <taxon>ecological metagenomes</taxon>
    </lineage>
</organism>
<reference evidence="2" key="1">
    <citation type="submission" date="2018-05" db="EMBL/GenBank/DDBJ databases">
        <authorList>
            <person name="Lanie J.A."/>
            <person name="Ng W.-L."/>
            <person name="Kazmierczak K.M."/>
            <person name="Andrzejewski T.M."/>
            <person name="Davidsen T.M."/>
            <person name="Wayne K.J."/>
            <person name="Tettelin H."/>
            <person name="Glass J.I."/>
            <person name="Rusch D."/>
            <person name="Podicherti R."/>
            <person name="Tsui H.-C.T."/>
            <person name="Winkler M.E."/>
        </authorList>
    </citation>
    <scope>NUCLEOTIDE SEQUENCE</scope>
</reference>
<sequence>MNNKEKYSHWFEPIAQHLGDAYLRYSFTYGTENEVDCLCDILGLKPGNRLLDVGCGPGRHSYLFAEREIDVLGIDISNEFIKLANAGESKANFLRQDVREMDFEEEFDAVVSMCQGGFGLLCDPESSIQNPDMDLMALENMVRALKPGGKLALSAFSSYFQIQYLSDNDSFDALNGVNREDIEIMNTKGQKKAAVTWTTCFTPRELRLMSQKAGLVVKNIWSVTPIEYKLLPCNIENPEFLLLAEKATQ</sequence>
<dbReference type="InterPro" id="IPR050508">
    <property type="entry name" value="Methyltransf_Superfamily"/>
</dbReference>
<evidence type="ECO:0000313" key="2">
    <source>
        <dbReference type="EMBL" id="SVC66769.1"/>
    </source>
</evidence>
<dbReference type="CDD" id="cd02440">
    <property type="entry name" value="AdoMet_MTases"/>
    <property type="match status" value="1"/>
</dbReference>
<dbReference type="AlphaFoldDB" id="A0A382P062"/>
<dbReference type="Pfam" id="PF13847">
    <property type="entry name" value="Methyltransf_31"/>
    <property type="match status" value="1"/>
</dbReference>
<dbReference type="PANTHER" id="PTHR42912">
    <property type="entry name" value="METHYLTRANSFERASE"/>
    <property type="match status" value="1"/>
</dbReference>
<dbReference type="InterPro" id="IPR029063">
    <property type="entry name" value="SAM-dependent_MTases_sf"/>
</dbReference>
<accession>A0A382P062</accession>
<dbReference type="EMBL" id="UINC01103963">
    <property type="protein sequence ID" value="SVC66769.1"/>
    <property type="molecule type" value="Genomic_DNA"/>
</dbReference>
<evidence type="ECO:0000259" key="1">
    <source>
        <dbReference type="Pfam" id="PF13847"/>
    </source>
</evidence>
<protein>
    <recommendedName>
        <fullName evidence="1">Methyltransferase domain-containing protein</fullName>
    </recommendedName>
</protein>
<name>A0A382P062_9ZZZZ</name>
<dbReference type="Gene3D" id="3.40.50.150">
    <property type="entry name" value="Vaccinia Virus protein VP39"/>
    <property type="match status" value="1"/>
</dbReference>
<proteinExistence type="predicted"/>
<dbReference type="InterPro" id="IPR025714">
    <property type="entry name" value="Methyltranfer_dom"/>
</dbReference>
<dbReference type="GO" id="GO:0008168">
    <property type="term" value="F:methyltransferase activity"/>
    <property type="evidence" value="ECO:0007669"/>
    <property type="project" value="TreeGrafter"/>
</dbReference>
<dbReference type="PANTHER" id="PTHR42912:SF93">
    <property type="entry name" value="N6-ADENOSINE-METHYLTRANSFERASE TMT1A"/>
    <property type="match status" value="1"/>
</dbReference>
<dbReference type="SUPFAM" id="SSF53335">
    <property type="entry name" value="S-adenosyl-L-methionine-dependent methyltransferases"/>
    <property type="match status" value="1"/>
</dbReference>
<gene>
    <name evidence="2" type="ORF">METZ01_LOCUS319623</name>
</gene>
<feature type="domain" description="Methyltransferase" evidence="1">
    <location>
        <begin position="45"/>
        <end position="165"/>
    </location>
</feature>